<keyword evidence="2" id="KW-0964">Secreted</keyword>
<feature type="chain" id="PRO_5018074281" description="Gram-positive cocci surface proteins LPxTG domain-containing protein" evidence="7">
    <location>
        <begin position="42"/>
        <end position="1353"/>
    </location>
</feature>
<feature type="transmembrane region" description="Helical" evidence="6">
    <location>
        <begin position="1326"/>
        <end position="1345"/>
    </location>
</feature>
<evidence type="ECO:0000256" key="7">
    <source>
        <dbReference type="SAM" id="SignalP"/>
    </source>
</evidence>
<evidence type="ECO:0000256" key="1">
    <source>
        <dbReference type="ARBA" id="ARBA00022512"/>
    </source>
</evidence>
<dbReference type="Pfam" id="PF24346">
    <property type="entry name" value="DUF7507"/>
    <property type="match status" value="1"/>
</dbReference>
<accession>A0A3L8PT69</accession>
<evidence type="ECO:0000256" key="6">
    <source>
        <dbReference type="SAM" id="Phobius"/>
    </source>
</evidence>
<sequence length="1353" mass="142690">MKRPAGWRRRPRRQSPRRWVAGALALAVVGASLGAATAASAAPVYEIDGRWAPGTPTDVVASGDVVNAEWRVNVNDSAEAPSNEPVDDVTFTTTVENGRIASIPDLCLTTGVDTASSISADGKTLTCNLGTQNQGTAVMVMVPVIVDGPSGSEISMTGDIEGQTDEIEPIEIQNPFRMDMHWVTSLPAQWDDPANPTYATVRYPWSLRLGVGSEAGPDEVTFRVTTTPTAGTITPQGCSAFDSGSAGGHPWSGTQTGSQWTNFVDDCVITPVAGQPGVFDVTLRGIDYELATPPTHDSSTANGGQGNPLPTDWDYVASGLLTFRVQTNAAGSTTLEMSPVTWVSPTGAQFADIEDNNSTNSPYTRPGGWSASWNRGHTDSGGYGDRWNDAYRVAPGTQLQMDTYMQPGYLQATNTPGMCTTLDSQYVTYDSSRPTEVWVQGAAGGFRTLPAPAPGVIEYYVGTDPLVDPNSPQYNPDLFTCAGTTGWTTNPPADNDAAVKAVRWTFPATLFADQEAVGFQLATFVTVNEDVPPGTDVWMFGSRQVNGVWTAANTGNVTPTPGARYPTTQGRRDIVRIIVAEPRVEKSADRGVVRPGVSATYTLNYSANGAGQIPESVDDFRIVDTLPVGMNYVAGSADPEPVVSTNGSGQQVLTWELDGVTTNAQHALTYQAVADDRVQAGEILTNTATASLGNATSQPATAQVTVSTSGTTEIGKSADTPFIPNVNGDGVGEGSWTVTLRSFDPTSQAFTDTIDILPFNGDGRGTTFAGDYSLTGVDAVAGATVYYTTEDPATLSDDPDDPTNGARNAPSGIWSTTFTPDATAIRVIGPELAPGAVQQFTVNIETDGVEGGDVLVNRAQARAEHTELVMRTSAPVTVANYYSASLKKFVQDADGEWRDADDVTDYPKFRPGETVKYRIVVENTGQGTLRDILLRDDQQPELGEHLIDELAPGEEAFHEYEIVLDESTPQTVVNTACADAPAPEDSQIVPTINCDPAGFELDGDPEHEKVLVSAEPIGNGQWQVVYGITVGNTLPYATSYDLEDTLHFTDQAKIASTEVTQAPVGVQLADPAWDGQGNVLIAAQVPLLANNDPAYIEHYYEVTVVADVPLQLDGAGSGEGDPTRCGPDGDDADRAFNNTSAMTDARGDREDDQACAELPSIDIDKKLAGDPVKDGQDYTTTYDIVVANDGGATGEYVLHDQLRFGKGVTIEKVTASNTDPGDIEVLDTYTGQGADLTDEVNALTGEVELGSEVAHTYRVVVNSTVTDGPAAIEGGKCADGGTGPGGFRNVAVVTHNGLTAEATACAPFAWLAKGDLPKTGSPVGPIVGLGAALLVAAGLTALVLARRREENEV</sequence>
<keyword evidence="1" id="KW-0134">Cell wall</keyword>
<reference evidence="9 10" key="1">
    <citation type="submission" date="2018-10" db="EMBL/GenBank/DDBJ databases">
        <title>Aeromicrobium sp. 9W16Y-2 whole genome shotgun sequence.</title>
        <authorList>
            <person name="Li F."/>
        </authorList>
    </citation>
    <scope>NUCLEOTIDE SEQUENCE [LARGE SCALE GENOMIC DNA]</scope>
    <source>
        <strain evidence="9 10">9W16Y-2</strain>
    </source>
</reference>
<dbReference type="Proteomes" id="UP000282515">
    <property type="component" value="Unassembled WGS sequence"/>
</dbReference>
<name>A0A3L8PT69_9ACTN</name>
<keyword evidence="3 7" id="KW-0732">Signal</keyword>
<dbReference type="NCBIfam" id="TIGR01451">
    <property type="entry name" value="B_ant_repeat"/>
    <property type="match status" value="1"/>
</dbReference>
<dbReference type="RefSeq" id="WP_121792591.1">
    <property type="nucleotide sequence ID" value="NZ_RDBF01000001.1"/>
</dbReference>
<keyword evidence="4" id="KW-0572">Peptidoglycan-anchor</keyword>
<evidence type="ECO:0000256" key="5">
    <source>
        <dbReference type="SAM" id="MobiDB-lite"/>
    </source>
</evidence>
<protein>
    <recommendedName>
        <fullName evidence="8">Gram-positive cocci surface proteins LPxTG domain-containing protein</fullName>
    </recommendedName>
</protein>
<proteinExistence type="predicted"/>
<dbReference type="OrthoDB" id="134475at2"/>
<comment type="caution">
    <text evidence="9">The sequence shown here is derived from an EMBL/GenBank/DDBJ whole genome shotgun (WGS) entry which is preliminary data.</text>
</comment>
<evidence type="ECO:0000259" key="8">
    <source>
        <dbReference type="PROSITE" id="PS50847"/>
    </source>
</evidence>
<dbReference type="InterPro" id="IPR019931">
    <property type="entry name" value="LPXTG_anchor"/>
</dbReference>
<keyword evidence="6" id="KW-0812">Transmembrane</keyword>
<dbReference type="InterPro" id="IPR055354">
    <property type="entry name" value="DUF7507"/>
</dbReference>
<feature type="domain" description="Gram-positive cocci surface proteins LPxTG" evidence="8">
    <location>
        <begin position="1316"/>
        <end position="1353"/>
    </location>
</feature>
<evidence type="ECO:0000256" key="2">
    <source>
        <dbReference type="ARBA" id="ARBA00022525"/>
    </source>
</evidence>
<keyword evidence="6" id="KW-1133">Transmembrane helix</keyword>
<evidence type="ECO:0000313" key="9">
    <source>
        <dbReference type="EMBL" id="RLV57182.1"/>
    </source>
</evidence>
<evidence type="ECO:0000256" key="3">
    <source>
        <dbReference type="ARBA" id="ARBA00022729"/>
    </source>
</evidence>
<dbReference type="InterPro" id="IPR047589">
    <property type="entry name" value="DUF11_rpt"/>
</dbReference>
<keyword evidence="10" id="KW-1185">Reference proteome</keyword>
<organism evidence="9 10">
    <name type="scientific">Aeromicrobium phragmitis</name>
    <dbReference type="NCBI Taxonomy" id="2478914"/>
    <lineage>
        <taxon>Bacteria</taxon>
        <taxon>Bacillati</taxon>
        <taxon>Actinomycetota</taxon>
        <taxon>Actinomycetes</taxon>
        <taxon>Propionibacteriales</taxon>
        <taxon>Nocardioidaceae</taxon>
        <taxon>Aeromicrobium</taxon>
    </lineage>
</organism>
<keyword evidence="6" id="KW-0472">Membrane</keyword>
<dbReference type="EMBL" id="RDBF01000001">
    <property type="protein sequence ID" value="RLV57182.1"/>
    <property type="molecule type" value="Genomic_DNA"/>
</dbReference>
<feature type="region of interest" description="Disordered" evidence="5">
    <location>
        <begin position="791"/>
        <end position="813"/>
    </location>
</feature>
<evidence type="ECO:0000256" key="4">
    <source>
        <dbReference type="ARBA" id="ARBA00023088"/>
    </source>
</evidence>
<evidence type="ECO:0000313" key="10">
    <source>
        <dbReference type="Proteomes" id="UP000282515"/>
    </source>
</evidence>
<dbReference type="PROSITE" id="PS50847">
    <property type="entry name" value="GRAM_POS_ANCHORING"/>
    <property type="match status" value="1"/>
</dbReference>
<gene>
    <name evidence="9" type="ORF">D9V41_00545</name>
</gene>
<feature type="signal peptide" evidence="7">
    <location>
        <begin position="1"/>
        <end position="41"/>
    </location>
</feature>